<evidence type="ECO:0000313" key="2">
    <source>
        <dbReference type="EMBL" id="CAB1412498.1"/>
    </source>
</evidence>
<organism evidence="2 3">
    <name type="scientific">Pleuronectes platessa</name>
    <name type="common">European plaice</name>
    <dbReference type="NCBI Taxonomy" id="8262"/>
    <lineage>
        <taxon>Eukaryota</taxon>
        <taxon>Metazoa</taxon>
        <taxon>Chordata</taxon>
        <taxon>Craniata</taxon>
        <taxon>Vertebrata</taxon>
        <taxon>Euteleostomi</taxon>
        <taxon>Actinopterygii</taxon>
        <taxon>Neopterygii</taxon>
        <taxon>Teleostei</taxon>
        <taxon>Neoteleostei</taxon>
        <taxon>Acanthomorphata</taxon>
        <taxon>Carangaria</taxon>
        <taxon>Pleuronectiformes</taxon>
        <taxon>Pleuronectoidei</taxon>
        <taxon>Pleuronectidae</taxon>
        <taxon>Pleuronectes</taxon>
    </lineage>
</organism>
<gene>
    <name evidence="2" type="ORF">PLEPLA_LOCUS190</name>
</gene>
<keyword evidence="3" id="KW-1185">Reference proteome</keyword>
<dbReference type="Proteomes" id="UP001153269">
    <property type="component" value="Unassembled WGS sequence"/>
</dbReference>
<dbReference type="EMBL" id="CADEAL010000003">
    <property type="protein sequence ID" value="CAB1412498.1"/>
    <property type="molecule type" value="Genomic_DNA"/>
</dbReference>
<comment type="caution">
    <text evidence="2">The sequence shown here is derived from an EMBL/GenBank/DDBJ whole genome shotgun (WGS) entry which is preliminary data.</text>
</comment>
<evidence type="ECO:0000313" key="3">
    <source>
        <dbReference type="Proteomes" id="UP001153269"/>
    </source>
</evidence>
<feature type="region of interest" description="Disordered" evidence="1">
    <location>
        <begin position="57"/>
        <end position="85"/>
    </location>
</feature>
<sequence>MRSFSFGLSPSHVNVLRRNRGSLVHVTAAPGTRVEEEAEEEGVWPDGEERADWLGKVSDKVKGGNNAAVPPHTPPPPPRKGALRSPTLNLHLCSQTVAQEPAHLQVQRSKPLYPGCTCEPRRERCRAPSRTTRRI</sequence>
<proteinExistence type="predicted"/>
<reference evidence="2" key="1">
    <citation type="submission" date="2020-03" db="EMBL/GenBank/DDBJ databases">
        <authorList>
            <person name="Weist P."/>
        </authorList>
    </citation>
    <scope>NUCLEOTIDE SEQUENCE</scope>
</reference>
<name>A0A9N7TIS8_PLEPL</name>
<dbReference type="AlphaFoldDB" id="A0A9N7TIS8"/>
<accession>A0A9N7TIS8</accession>
<evidence type="ECO:0000256" key="1">
    <source>
        <dbReference type="SAM" id="MobiDB-lite"/>
    </source>
</evidence>
<protein>
    <submittedName>
        <fullName evidence="2">Uncharacterized protein</fullName>
    </submittedName>
</protein>